<dbReference type="InterPro" id="IPR013356">
    <property type="entry name" value="T2SS_GspD"/>
</dbReference>
<name>A0ABU8J839_9GAMM</name>
<dbReference type="InterPro" id="IPR038591">
    <property type="entry name" value="NolW-like_sf"/>
</dbReference>
<dbReference type="InterPro" id="IPR004846">
    <property type="entry name" value="T2SS/T3SS_dom"/>
</dbReference>
<comment type="subcellular location">
    <subcellularLocation>
        <location evidence="1 10">Cell outer membrane</location>
    </subcellularLocation>
</comment>
<dbReference type="Gene3D" id="3.55.50.30">
    <property type="match status" value="1"/>
</dbReference>
<evidence type="ECO:0000256" key="6">
    <source>
        <dbReference type="ARBA" id="ARBA00022729"/>
    </source>
</evidence>
<keyword evidence="4" id="KW-1134">Transmembrane beta strand</keyword>
<dbReference type="InterPro" id="IPR050810">
    <property type="entry name" value="Bact_Secretion_Sys_Channel"/>
</dbReference>
<evidence type="ECO:0000256" key="4">
    <source>
        <dbReference type="ARBA" id="ARBA00022452"/>
    </source>
</evidence>
<keyword evidence="6" id="KW-0732">Signal</keyword>
<evidence type="ECO:0000256" key="7">
    <source>
        <dbReference type="ARBA" id="ARBA00022927"/>
    </source>
</evidence>
<evidence type="ECO:0000256" key="11">
    <source>
        <dbReference type="SAM" id="MobiDB-lite"/>
    </source>
</evidence>
<dbReference type="PANTHER" id="PTHR30332">
    <property type="entry name" value="PROBABLE GENERAL SECRETION PATHWAY PROTEIN D"/>
    <property type="match status" value="1"/>
</dbReference>
<evidence type="ECO:0000256" key="3">
    <source>
        <dbReference type="ARBA" id="ARBA00022448"/>
    </source>
</evidence>
<keyword evidence="7" id="KW-0653">Protein transport</keyword>
<dbReference type="Pfam" id="PF03958">
    <property type="entry name" value="Secretin_N"/>
    <property type="match status" value="3"/>
</dbReference>
<evidence type="ECO:0000313" key="16">
    <source>
        <dbReference type="Proteomes" id="UP001381174"/>
    </source>
</evidence>
<keyword evidence="16" id="KW-1185">Reference proteome</keyword>
<dbReference type="InterPro" id="IPR049371">
    <property type="entry name" value="GspD-like_N0"/>
</dbReference>
<feature type="compositionally biased region" description="Low complexity" evidence="11">
    <location>
        <begin position="368"/>
        <end position="383"/>
    </location>
</feature>
<feature type="compositionally biased region" description="Low complexity" evidence="11">
    <location>
        <begin position="62"/>
        <end position="75"/>
    </location>
</feature>
<feature type="domain" description="NolW-like" evidence="13">
    <location>
        <begin position="194"/>
        <end position="252"/>
    </location>
</feature>
<feature type="region of interest" description="Disordered" evidence="11">
    <location>
        <begin position="361"/>
        <end position="410"/>
    </location>
</feature>
<dbReference type="Gene3D" id="3.30.1370.120">
    <property type="match status" value="3"/>
</dbReference>
<feature type="region of interest" description="Disordered" evidence="11">
    <location>
        <begin position="772"/>
        <end position="800"/>
    </location>
</feature>
<dbReference type="PRINTS" id="PR00811">
    <property type="entry name" value="BCTERIALGSPD"/>
</dbReference>
<keyword evidence="9" id="KW-0998">Cell outer membrane</keyword>
<dbReference type="Proteomes" id="UP001381174">
    <property type="component" value="Unassembled WGS sequence"/>
</dbReference>
<accession>A0ABU8J839</accession>
<sequence length="870" mass="91774">MHPHTLHRLIRVGAVALAVWLAGCSSTPPRDDYTLQREAVAGTEKPAPAPLPLNSNVAAGEQTSPQPQISSGSGQFIHPQPLARPRPPAHGENAVTFNFENQPVQAVVKAILGDFLKKNYTIVPGVQGNISFSTSEPIDASQALPVLETLLSWTGNALVRQGDSYVVLPAKQAVGGSLVPSLGAVAPQGGMQARLFPLHYISAAQMQKLIKPFARPDSILLVDPTRNLLVLSGTPQELDNYARTVRTFDVDWLKGMSVGVFSLQRANVGDLMPKLDAMFGKNGDTPLAGMLRFIPIERTNALVVISTQPDYLDEVGDWIARIDRGGGNEPQLYVYDVRNIKASDLARYLAQIYANAPAGGTGGGQVGPGLSSGTLGNADNTNGTGMGSTTGSFGNSGGMDQGTGLKGAGDTGSTGGLGGLTGNGYGNGGAGGLGGAGGGFGNNGGLANATSAANDQQYTSPDGSIRIGSVDANNQLLVRARPSQWSEIEAAIKRLDAVPLQVQIETRILEVQLTGAFQFGVQWYLEGLVGGAPNSSGGITPGQPGNQQQWALGKGGMTYNPTGDSFFYSFLNNNLQVALHAQETNGNIKTLSAPSLVVMNNQVAHIQAGDQIPVNQTFFTTGLGTVDSSGNPTTIGQVQYINTGVILDVQPRINPGGLVYLNIKQQVSVPGEKDANGNYRIQQREIATQVGVQSGQTVLLGGLIRQDEGNTDTGVPGLNRIPLVGRLFGSTDRHRNRSELIVLITPRVISSSDDAKRITDEYQSKFESLAPLRAERAKEPPPATSPADVPLPTPPSSPEQLQLQAEDALRQTDYVAAQRLALESWRAGPQHGELCARNWQTIASVRTHLGDTEGVATARKWVRQCMAGGK</sequence>
<evidence type="ECO:0000256" key="1">
    <source>
        <dbReference type="ARBA" id="ARBA00004442"/>
    </source>
</evidence>
<feature type="region of interest" description="Disordered" evidence="11">
    <location>
        <begin position="43"/>
        <end position="87"/>
    </location>
</feature>
<feature type="domain" description="NolW-like" evidence="13">
    <location>
        <begin position="334"/>
        <end position="497"/>
    </location>
</feature>
<organism evidence="15 16">
    <name type="scientific">Fulvimonas yonginensis</name>
    <dbReference type="NCBI Taxonomy" id="1495200"/>
    <lineage>
        <taxon>Bacteria</taxon>
        <taxon>Pseudomonadati</taxon>
        <taxon>Pseudomonadota</taxon>
        <taxon>Gammaproteobacteria</taxon>
        <taxon>Lysobacterales</taxon>
        <taxon>Rhodanobacteraceae</taxon>
        <taxon>Fulvimonas</taxon>
    </lineage>
</organism>
<feature type="domain" description="GspD-like N0" evidence="14">
    <location>
        <begin position="98"/>
        <end position="163"/>
    </location>
</feature>
<evidence type="ECO:0000259" key="13">
    <source>
        <dbReference type="Pfam" id="PF03958"/>
    </source>
</evidence>
<dbReference type="EMBL" id="JBBBNY010000001">
    <property type="protein sequence ID" value="MEI7035438.1"/>
    <property type="molecule type" value="Genomic_DNA"/>
</dbReference>
<evidence type="ECO:0000256" key="2">
    <source>
        <dbReference type="ARBA" id="ARBA00006980"/>
    </source>
</evidence>
<evidence type="ECO:0000256" key="10">
    <source>
        <dbReference type="RuleBase" id="RU004004"/>
    </source>
</evidence>
<feature type="compositionally biased region" description="Gly residues" evidence="11">
    <location>
        <begin position="384"/>
        <end position="410"/>
    </location>
</feature>
<dbReference type="Pfam" id="PF00263">
    <property type="entry name" value="Secretin"/>
    <property type="match status" value="1"/>
</dbReference>
<dbReference type="PANTHER" id="PTHR30332:SF25">
    <property type="entry name" value="SECRETIN XPSD"/>
    <property type="match status" value="1"/>
</dbReference>
<comment type="caution">
    <text evidence="15">The sequence shown here is derived from an EMBL/GenBank/DDBJ whole genome shotgun (WGS) entry which is preliminary data.</text>
</comment>
<reference evidence="15 16" key="1">
    <citation type="journal article" date="2014" name="Int. J. Syst. Evol. Microbiol.">
        <title>Fulvimonas yonginensis sp. nov., isolated from greenhouse soil, and emended description of the genus Fulvimonas.</title>
        <authorList>
            <person name="Ahn J.H."/>
            <person name="Kim S.J."/>
            <person name="Weon H.Y."/>
            <person name="Hong S.B."/>
            <person name="Seok S.J."/>
            <person name="Kwon S.W."/>
        </authorList>
    </citation>
    <scope>NUCLEOTIDE SEQUENCE [LARGE SCALE GENOMIC DNA]</scope>
    <source>
        <strain evidence="15 16">KACC 16952</strain>
    </source>
</reference>
<dbReference type="NCBIfam" id="TIGR02517">
    <property type="entry name" value="type_II_gspD"/>
    <property type="match status" value="1"/>
</dbReference>
<evidence type="ECO:0000256" key="5">
    <source>
        <dbReference type="ARBA" id="ARBA00022692"/>
    </source>
</evidence>
<feature type="compositionally biased region" description="Pro residues" evidence="11">
    <location>
        <begin position="780"/>
        <end position="797"/>
    </location>
</feature>
<evidence type="ECO:0000256" key="8">
    <source>
        <dbReference type="ARBA" id="ARBA00023136"/>
    </source>
</evidence>
<evidence type="ECO:0000256" key="9">
    <source>
        <dbReference type="ARBA" id="ARBA00023237"/>
    </source>
</evidence>
<dbReference type="InterPro" id="IPR001775">
    <property type="entry name" value="GspD/PilQ"/>
</dbReference>
<dbReference type="RefSeq" id="WP_336806049.1">
    <property type="nucleotide sequence ID" value="NZ_JBBBNY010000001.1"/>
</dbReference>
<keyword evidence="3 10" id="KW-0813">Transport</keyword>
<proteinExistence type="inferred from homology"/>
<gene>
    <name evidence="15" type="primary">gspD</name>
    <name evidence="15" type="ORF">WAT24_01565</name>
</gene>
<keyword evidence="5" id="KW-0812">Transmembrane</keyword>
<protein>
    <submittedName>
        <fullName evidence="15">Type II secretion system secretin GspD</fullName>
    </submittedName>
</protein>
<evidence type="ECO:0000313" key="15">
    <source>
        <dbReference type="EMBL" id="MEI7035438.1"/>
    </source>
</evidence>
<feature type="domain" description="Type II/III secretion system secretin-like" evidence="12">
    <location>
        <begin position="581"/>
        <end position="749"/>
    </location>
</feature>
<dbReference type="Pfam" id="PF21305">
    <property type="entry name" value="type_II_gspD_N0"/>
    <property type="match status" value="1"/>
</dbReference>
<feature type="domain" description="NolW-like" evidence="13">
    <location>
        <begin position="259"/>
        <end position="325"/>
    </location>
</feature>
<comment type="similarity">
    <text evidence="2">Belongs to the bacterial secretin family. GSP D subfamily.</text>
</comment>
<evidence type="ECO:0000259" key="14">
    <source>
        <dbReference type="Pfam" id="PF21305"/>
    </source>
</evidence>
<keyword evidence="8" id="KW-0472">Membrane</keyword>
<evidence type="ECO:0000259" key="12">
    <source>
        <dbReference type="Pfam" id="PF00263"/>
    </source>
</evidence>
<dbReference type="InterPro" id="IPR005644">
    <property type="entry name" value="NolW-like"/>
</dbReference>